<evidence type="ECO:0000313" key="1">
    <source>
        <dbReference type="EMBL" id="SVA81459.1"/>
    </source>
</evidence>
<dbReference type="InterPro" id="IPR035437">
    <property type="entry name" value="SNase_OB-fold_sf"/>
</dbReference>
<dbReference type="EMBL" id="UINC01019259">
    <property type="protein sequence ID" value="SVA81459.1"/>
    <property type="molecule type" value="Genomic_DNA"/>
</dbReference>
<sequence>MSFCFGCRTIPFVTALGIFLLIWANGIYADLSGKGEILPEAGFIRVQGRVISLQGIRVIAYKALCKDKKGEWACGKTAWEVFGGKLATAPTHCMIFVNLSWTEGTPENASCWVNGENLNSWLVRRGWALVKKGSENHFHGQERLAINDQAGLWRGGFIPPDEWRVDKLMNPDSCGVCTLRHQSFQRNRNSLKEMEKPEKSRD</sequence>
<dbReference type="AlphaFoldDB" id="A0A381YWX2"/>
<evidence type="ECO:0008006" key="2">
    <source>
        <dbReference type="Google" id="ProtNLM"/>
    </source>
</evidence>
<accession>A0A381YWX2</accession>
<organism evidence="1">
    <name type="scientific">marine metagenome</name>
    <dbReference type="NCBI Taxonomy" id="408172"/>
    <lineage>
        <taxon>unclassified sequences</taxon>
        <taxon>metagenomes</taxon>
        <taxon>ecological metagenomes</taxon>
    </lineage>
</organism>
<dbReference type="SUPFAM" id="SSF50199">
    <property type="entry name" value="Staphylococcal nuclease"/>
    <property type="match status" value="1"/>
</dbReference>
<dbReference type="Gene3D" id="2.40.50.90">
    <property type="match status" value="1"/>
</dbReference>
<gene>
    <name evidence="1" type="ORF">METZ01_LOCUS134313</name>
</gene>
<name>A0A381YWX2_9ZZZZ</name>
<protein>
    <recommendedName>
        <fullName evidence="2">TNase-like domain-containing protein</fullName>
    </recommendedName>
</protein>
<proteinExistence type="predicted"/>
<reference evidence="1" key="1">
    <citation type="submission" date="2018-05" db="EMBL/GenBank/DDBJ databases">
        <authorList>
            <person name="Lanie J.A."/>
            <person name="Ng W.-L."/>
            <person name="Kazmierczak K.M."/>
            <person name="Andrzejewski T.M."/>
            <person name="Davidsen T.M."/>
            <person name="Wayne K.J."/>
            <person name="Tettelin H."/>
            <person name="Glass J.I."/>
            <person name="Rusch D."/>
            <person name="Podicherti R."/>
            <person name="Tsui H.-C.T."/>
            <person name="Winkler M.E."/>
        </authorList>
    </citation>
    <scope>NUCLEOTIDE SEQUENCE</scope>
</reference>